<comment type="caution">
    <text evidence="2">The sequence shown here is derived from an EMBL/GenBank/DDBJ whole genome shotgun (WGS) entry which is preliminary data.</text>
</comment>
<feature type="region of interest" description="Disordered" evidence="1">
    <location>
        <begin position="322"/>
        <end position="349"/>
    </location>
</feature>
<protein>
    <submittedName>
        <fullName evidence="2">Cell surface SD repeat-containing protein</fullName>
    </submittedName>
</protein>
<evidence type="ECO:0000313" key="2">
    <source>
        <dbReference type="EMBL" id="KRL44050.1"/>
    </source>
</evidence>
<keyword evidence="3" id="KW-1185">Reference proteome</keyword>
<dbReference type="AlphaFoldDB" id="A0A0R1QPT6"/>
<evidence type="ECO:0000313" key="3">
    <source>
        <dbReference type="Proteomes" id="UP000050872"/>
    </source>
</evidence>
<sequence>MKVYLNLKFHKLLILPILFVFSIVAFNNQTENIVTAKEATIPTEGFPSTPAPIWAIIWMNSGFSKPPKEVISATIDNTNYSNNIIPISNSFIKSSLTLPSASGNYTWYKKIDDGAWKVSDSGYVSALSVNSNRKFNTSLNLLDFKNLHSKKIITVKYQLAYILGVFSKDRYYSRIITVHILPTNVNAKSITIETDNDYLYNNKNNDLGTNVTYARATTDPEFATAQPEWSVSDESKATIDSNGEITAKPTGSSANDSNQISSFFVYAKIKNADGTIVTASKLMNVGEGLYDQKARAGERATFVLQGFDNSTRDSFKTDVKWYKKKGKNGKPSSPLPKQDDPFRYTTEPLTKDDDGDYYYATIKMTYGNNDTQSLTTNDALLTVNPALNPNVKLTNQVENVSSKSDQDTPLILNDIVNNDLIDYKFQLNNDGERDLNNTTLSTYLSLGTEIVGVNVDGTDLTDSQYSTTAHINNRNQLLQINIGSLKINDKRNIIVHTLTHDIDRNFAFAATPFFIGTDDDQNDYQSIGSKFKLNYLNNELIPHIKTINFEPIYPFDVNVDKYRLNSTNSPNEIITFEDHRKKKNPLKVYLNEPDNLIDTHNNSLAAIFKFKNDTSPYPQPIKDKVLVAQSAQDQTLQPIRWDKDKGLLLHVTKSNIIAGEYHTKLSWSIQDSV</sequence>
<dbReference type="PATRIC" id="fig|1423770.3.peg.280"/>
<dbReference type="EMBL" id="AZEZ01000061">
    <property type="protein sequence ID" value="KRL44050.1"/>
    <property type="molecule type" value="Genomic_DNA"/>
</dbReference>
<dbReference type="Proteomes" id="UP000050872">
    <property type="component" value="Unassembled WGS sequence"/>
</dbReference>
<reference evidence="2 3" key="1">
    <citation type="journal article" date="2015" name="Genome Announc.">
        <title>Expanding the biotechnology potential of lactobacilli through comparative genomics of 213 strains and associated genera.</title>
        <authorList>
            <person name="Sun Z."/>
            <person name="Harris H.M."/>
            <person name="McCann A."/>
            <person name="Guo C."/>
            <person name="Argimon S."/>
            <person name="Zhang W."/>
            <person name="Yang X."/>
            <person name="Jeffery I.B."/>
            <person name="Cooney J.C."/>
            <person name="Kagawa T.F."/>
            <person name="Liu W."/>
            <person name="Song Y."/>
            <person name="Salvetti E."/>
            <person name="Wrobel A."/>
            <person name="Rasinkangas P."/>
            <person name="Parkhill J."/>
            <person name="Rea M.C."/>
            <person name="O'Sullivan O."/>
            <person name="Ritari J."/>
            <person name="Douillard F.P."/>
            <person name="Paul Ross R."/>
            <person name="Yang R."/>
            <person name="Briner A.E."/>
            <person name="Felis G.E."/>
            <person name="de Vos W.M."/>
            <person name="Barrangou R."/>
            <person name="Klaenhammer T.R."/>
            <person name="Caufield P.W."/>
            <person name="Cui Y."/>
            <person name="Zhang H."/>
            <person name="O'Toole P.W."/>
        </authorList>
    </citation>
    <scope>NUCLEOTIDE SEQUENCE [LARGE SCALE GENOMIC DNA]</scope>
    <source>
        <strain evidence="2 3">DSM 14500</strain>
    </source>
</reference>
<gene>
    <name evidence="2" type="ORF">FD29_GL000279</name>
</gene>
<dbReference type="OrthoDB" id="2329691at2"/>
<organism evidence="2 3">
    <name type="scientific">Companilactobacillus mindensis DSM 14500</name>
    <dbReference type="NCBI Taxonomy" id="1423770"/>
    <lineage>
        <taxon>Bacteria</taxon>
        <taxon>Bacillati</taxon>
        <taxon>Bacillota</taxon>
        <taxon>Bacilli</taxon>
        <taxon>Lactobacillales</taxon>
        <taxon>Lactobacillaceae</taxon>
        <taxon>Companilactobacillus</taxon>
    </lineage>
</organism>
<dbReference type="STRING" id="1423770.FD29_GL000279"/>
<dbReference type="RefSeq" id="WP_057887980.1">
    <property type="nucleotide sequence ID" value="NZ_AZEZ01000061.1"/>
</dbReference>
<proteinExistence type="predicted"/>
<dbReference type="Gene3D" id="2.60.40.1080">
    <property type="match status" value="1"/>
</dbReference>
<name>A0A0R1QPT6_9LACO</name>
<evidence type="ECO:0000256" key="1">
    <source>
        <dbReference type="SAM" id="MobiDB-lite"/>
    </source>
</evidence>
<accession>A0A0R1QPT6</accession>